<feature type="region of interest" description="Disordered" evidence="1">
    <location>
        <begin position="443"/>
        <end position="497"/>
    </location>
</feature>
<protein>
    <recommendedName>
        <fullName evidence="3">Phospholipid/glycerol acyltransferase domain-containing protein</fullName>
    </recommendedName>
</protein>
<dbReference type="AlphaFoldDB" id="A0A0G4IBZ0"/>
<feature type="domain" description="Phospholipid/glycerol acyltransferase" evidence="3">
    <location>
        <begin position="209"/>
        <end position="328"/>
    </location>
</feature>
<dbReference type="GO" id="GO:0016746">
    <property type="term" value="F:acyltransferase activity"/>
    <property type="evidence" value="ECO:0007669"/>
    <property type="project" value="InterPro"/>
</dbReference>
<organism evidence="4">
    <name type="scientific">Chromera velia CCMP2878</name>
    <dbReference type="NCBI Taxonomy" id="1169474"/>
    <lineage>
        <taxon>Eukaryota</taxon>
        <taxon>Sar</taxon>
        <taxon>Alveolata</taxon>
        <taxon>Colpodellida</taxon>
        <taxon>Chromeraceae</taxon>
        <taxon>Chromera</taxon>
    </lineage>
</organism>
<name>A0A0G4IBZ0_9ALVE</name>
<dbReference type="PANTHER" id="PTHR22753:SF14">
    <property type="entry name" value="MONOACYLGLYCEROL_DIACYLGLYCEROL O-ACYLTRANSFERASE"/>
    <property type="match status" value="1"/>
</dbReference>
<proteinExistence type="predicted"/>
<feature type="compositionally biased region" description="Basic and acidic residues" evidence="1">
    <location>
        <begin position="767"/>
        <end position="778"/>
    </location>
</feature>
<evidence type="ECO:0000259" key="3">
    <source>
        <dbReference type="SMART" id="SM00563"/>
    </source>
</evidence>
<dbReference type="EMBL" id="CDMZ01005807">
    <property type="protein sequence ID" value="CEM54673.1"/>
    <property type="molecule type" value="Genomic_DNA"/>
</dbReference>
<dbReference type="PANTHER" id="PTHR22753">
    <property type="entry name" value="TRANSMEMBRANE PROTEIN 68"/>
    <property type="match status" value="1"/>
</dbReference>
<dbReference type="CDD" id="cd07987">
    <property type="entry name" value="LPLAT_MGAT-like"/>
    <property type="match status" value="1"/>
</dbReference>
<feature type="compositionally biased region" description="Basic and acidic residues" evidence="1">
    <location>
        <begin position="576"/>
        <end position="586"/>
    </location>
</feature>
<dbReference type="GO" id="GO:0016020">
    <property type="term" value="C:membrane"/>
    <property type="evidence" value="ECO:0007669"/>
    <property type="project" value="TreeGrafter"/>
</dbReference>
<accession>A0A0G4IBZ0</accession>
<keyword evidence="2" id="KW-0472">Membrane</keyword>
<feature type="region of interest" description="Disordered" evidence="1">
    <location>
        <begin position="548"/>
        <end position="677"/>
    </location>
</feature>
<keyword evidence="2" id="KW-0812">Transmembrane</keyword>
<dbReference type="Pfam" id="PF01553">
    <property type="entry name" value="Acyltransferase"/>
    <property type="match status" value="1"/>
</dbReference>
<dbReference type="SMART" id="SM00563">
    <property type="entry name" value="PlsC"/>
    <property type="match status" value="1"/>
</dbReference>
<sequence>MTDEGWYPLCLCVLAVVLRFVFTFSFIECAVGIVLYLLPLDVFFKKTILKTLSSSKIIPNAIRAQLVLCASLILFLALLWGLTEAGIVSVETLRQVVGLGRLQKAYGGKELEGSLETAVTLERAENLLLFGGLDFLLLSLLNTFIWLLSTNLEALLAIEKNAIAKDILSFSPESFQLLRPIVKPYSWFLAPKFFGTERLRKVAEADTPMIIVCNHALLALEVPLLLEGVWQHSGKRTFLRTLGDHVHFQLPLHRQMVKLMGVVHGSRDNCRLLLRNGHSLLIYPGGGDEVMRPRKHGKYSLLWKNRVGFAKMAIEHGVPIVPAATVGTEEMLNIVSDIPIGAMIGRGSLYIPLLRPCGLGQLQRVYFWFGDPIPTSEYQEKLKEIPEEERNEVLQKMAEEVRDKAKHAVKAGIRWLLQVQAADEDRRLLSRLNRGVRSLLSRLGLATPPRDGMRRQGSDEGVSSSSSSSSGSPSSSSARFLSQEGETGRSFADSPTGSLPSPSFAVVSCGHCGLCAPLMMSPGGEAGKGLEGMSASVRLSPAVSGDKLTFSFEPSPNQPGGTGLGFGSLTDSDGPTGREEQTEDTKGGVPTLSLSVSPAQEDVSGPSLRVRPSAVAASAQKERERERAGSGGGLSAAATVPSPAEKDKDKLEAHNLAPFSTEGPQASASSSNLSPPISLRSVVNAEKEGGGQGVGGSGVVSGSSLTVPVASPGGFGSLGGLCPRCGSSSSLSVSRDLLDSFGRSPVSLFDVKMLPQSGESQTGGGGKEGKKEEKKSESRNTGQQ</sequence>
<feature type="transmembrane region" description="Helical" evidence="2">
    <location>
        <begin position="6"/>
        <end position="39"/>
    </location>
</feature>
<feature type="compositionally biased region" description="Low complexity" evidence="1">
    <location>
        <begin position="666"/>
        <end position="677"/>
    </location>
</feature>
<evidence type="ECO:0000256" key="2">
    <source>
        <dbReference type="SAM" id="Phobius"/>
    </source>
</evidence>
<gene>
    <name evidence="4" type="ORF">Cvel_12966</name>
</gene>
<feature type="region of interest" description="Disordered" evidence="1">
    <location>
        <begin position="748"/>
        <end position="784"/>
    </location>
</feature>
<keyword evidence="2" id="KW-1133">Transmembrane helix</keyword>
<feature type="transmembrane region" description="Helical" evidence="2">
    <location>
        <begin position="60"/>
        <end position="82"/>
    </location>
</feature>
<evidence type="ECO:0000256" key="1">
    <source>
        <dbReference type="SAM" id="MobiDB-lite"/>
    </source>
</evidence>
<feature type="compositionally biased region" description="Low complexity" evidence="1">
    <location>
        <begin position="463"/>
        <end position="477"/>
    </location>
</feature>
<reference evidence="4" key="1">
    <citation type="submission" date="2014-11" db="EMBL/GenBank/DDBJ databases">
        <authorList>
            <person name="Otto D Thomas"/>
            <person name="Naeem Raeece"/>
        </authorList>
    </citation>
    <scope>NUCLEOTIDE SEQUENCE</scope>
</reference>
<dbReference type="VEuPathDB" id="CryptoDB:Cvel_12966"/>
<feature type="compositionally biased region" description="Basic and acidic residues" evidence="1">
    <location>
        <begin position="644"/>
        <end position="653"/>
    </location>
</feature>
<dbReference type="InterPro" id="IPR002123">
    <property type="entry name" value="Plipid/glycerol_acylTrfase"/>
</dbReference>
<evidence type="ECO:0000313" key="4">
    <source>
        <dbReference type="EMBL" id="CEM54673.1"/>
    </source>
</evidence>